<feature type="compositionally biased region" description="Low complexity" evidence="1">
    <location>
        <begin position="68"/>
        <end position="78"/>
    </location>
</feature>
<proteinExistence type="predicted"/>
<protein>
    <recommendedName>
        <fullName evidence="2">DUF5731 domain-containing protein</fullName>
    </recommendedName>
</protein>
<name>A0A267GZ13_9PLAT</name>
<evidence type="ECO:0000259" key="2">
    <source>
        <dbReference type="Pfam" id="PF19002"/>
    </source>
</evidence>
<dbReference type="Pfam" id="PF19002">
    <property type="entry name" value="DUF5731"/>
    <property type="match status" value="1"/>
</dbReference>
<accession>A0A267GZ13</accession>
<evidence type="ECO:0000256" key="1">
    <source>
        <dbReference type="SAM" id="MobiDB-lite"/>
    </source>
</evidence>
<sequence>MGERLRNQIVEFACGRMPPCDAAQPCYGESLNKQGRRTGGQVLCTCPPDTYCPVYTGQGARTVPADPTPETSNSTAEAAAEELSDTGQRIELLCVTAGP</sequence>
<dbReference type="AlphaFoldDB" id="A0A267GZ13"/>
<feature type="domain" description="DUF5731" evidence="2">
    <location>
        <begin position="2"/>
        <end position="41"/>
    </location>
</feature>
<dbReference type="InterPro" id="IPR043789">
    <property type="entry name" value="DUF5731"/>
</dbReference>
<reference evidence="3 4" key="1">
    <citation type="submission" date="2017-06" db="EMBL/GenBank/DDBJ databases">
        <title>A platform for efficient transgenesis in Macrostomum lignano, a flatworm model organism for stem cell research.</title>
        <authorList>
            <person name="Berezikov E."/>
        </authorList>
    </citation>
    <scope>NUCLEOTIDE SEQUENCE [LARGE SCALE GENOMIC DNA]</scope>
    <source>
        <strain evidence="3">DV1</strain>
        <tissue evidence="3">Whole organism</tissue>
    </source>
</reference>
<dbReference type="Proteomes" id="UP000215902">
    <property type="component" value="Unassembled WGS sequence"/>
</dbReference>
<feature type="region of interest" description="Disordered" evidence="1">
    <location>
        <begin position="64"/>
        <end position="85"/>
    </location>
</feature>
<gene>
    <name evidence="3" type="ORF">BOX15_Mlig014039g1</name>
</gene>
<evidence type="ECO:0000313" key="4">
    <source>
        <dbReference type="Proteomes" id="UP000215902"/>
    </source>
</evidence>
<organism evidence="3 4">
    <name type="scientific">Macrostomum lignano</name>
    <dbReference type="NCBI Taxonomy" id="282301"/>
    <lineage>
        <taxon>Eukaryota</taxon>
        <taxon>Metazoa</taxon>
        <taxon>Spiralia</taxon>
        <taxon>Lophotrochozoa</taxon>
        <taxon>Platyhelminthes</taxon>
        <taxon>Rhabditophora</taxon>
        <taxon>Macrostomorpha</taxon>
        <taxon>Macrostomida</taxon>
        <taxon>Macrostomidae</taxon>
        <taxon>Macrostomum</taxon>
    </lineage>
</organism>
<keyword evidence="4" id="KW-1185">Reference proteome</keyword>
<evidence type="ECO:0000313" key="3">
    <source>
        <dbReference type="EMBL" id="PAA91273.1"/>
    </source>
</evidence>
<dbReference type="EMBL" id="NIVC01000092">
    <property type="protein sequence ID" value="PAA91273.1"/>
    <property type="molecule type" value="Genomic_DNA"/>
</dbReference>
<comment type="caution">
    <text evidence="3">The sequence shown here is derived from an EMBL/GenBank/DDBJ whole genome shotgun (WGS) entry which is preliminary data.</text>
</comment>